<sequence>MTAMENINAAKMTERYIALAIGIAYLLLGLAGFIPALVSLPGTNESFIPLDESTGAYSAGFGYIFGLIPTNFLHNLVRCAVGLFGITSYSNASTARLFNRAFAISYALLAVMGLLPFAKTSFGLMPLFGYNVLLNALAAIAAAYYSLVIPAKVKGVNVAENI</sequence>
<keyword evidence="3" id="KW-1185">Reference proteome</keyword>
<reference evidence="2 3" key="1">
    <citation type="submission" date="2017-11" db="EMBL/GenBank/DDBJ databases">
        <title>Complete genome of a free-living desiccation-tolerant cyanobacterium and its photosynthetic adaptation to extreme terrestrial habitat.</title>
        <authorList>
            <person name="Shang J."/>
        </authorList>
    </citation>
    <scope>NUCLEOTIDE SEQUENCE [LARGE SCALE GENOMIC DNA]</scope>
    <source>
        <strain evidence="2 3">CCNUN1</strain>
    </source>
</reference>
<protein>
    <submittedName>
        <fullName evidence="2">Putative esterase</fullName>
    </submittedName>
</protein>
<name>A0A2K8SHR7_9NOSO</name>
<dbReference type="EMBL" id="CP024785">
    <property type="protein sequence ID" value="AUB34405.1"/>
    <property type="molecule type" value="Genomic_DNA"/>
</dbReference>
<feature type="transmembrane region" description="Helical" evidence="1">
    <location>
        <begin position="16"/>
        <end position="40"/>
    </location>
</feature>
<evidence type="ECO:0000256" key="1">
    <source>
        <dbReference type="SAM" id="Phobius"/>
    </source>
</evidence>
<evidence type="ECO:0000313" key="3">
    <source>
        <dbReference type="Proteomes" id="UP000232003"/>
    </source>
</evidence>
<dbReference type="Pfam" id="PF14325">
    <property type="entry name" value="DUF4383"/>
    <property type="match status" value="1"/>
</dbReference>
<evidence type="ECO:0000313" key="2">
    <source>
        <dbReference type="EMBL" id="AUB34405.1"/>
    </source>
</evidence>
<dbReference type="Proteomes" id="UP000232003">
    <property type="component" value="Chromosome"/>
</dbReference>
<feature type="transmembrane region" description="Helical" evidence="1">
    <location>
        <begin position="97"/>
        <end position="115"/>
    </location>
</feature>
<accession>A0A2K8SHR7</accession>
<keyword evidence="1" id="KW-0812">Transmembrane</keyword>
<keyword evidence="1" id="KW-1133">Transmembrane helix</keyword>
<dbReference type="KEGG" id="nfl:COO91_00225"/>
<feature type="transmembrane region" description="Helical" evidence="1">
    <location>
        <begin position="127"/>
        <end position="147"/>
    </location>
</feature>
<gene>
    <name evidence="2" type="ORF">COO91_00225</name>
</gene>
<feature type="transmembrane region" description="Helical" evidence="1">
    <location>
        <begin position="60"/>
        <end position="85"/>
    </location>
</feature>
<organism evidence="2 3">
    <name type="scientific">Nostoc flagelliforme CCNUN1</name>
    <dbReference type="NCBI Taxonomy" id="2038116"/>
    <lineage>
        <taxon>Bacteria</taxon>
        <taxon>Bacillati</taxon>
        <taxon>Cyanobacteriota</taxon>
        <taxon>Cyanophyceae</taxon>
        <taxon>Nostocales</taxon>
        <taxon>Nostocaceae</taxon>
        <taxon>Nostoc</taxon>
    </lineage>
</organism>
<dbReference type="AlphaFoldDB" id="A0A2K8SHR7"/>
<keyword evidence="1" id="KW-0472">Membrane</keyword>
<proteinExistence type="predicted"/>